<organism evidence="1 2">
    <name type="scientific">Chryseobacterium shigense</name>
    <dbReference type="NCBI Taxonomy" id="297244"/>
    <lineage>
        <taxon>Bacteria</taxon>
        <taxon>Pseudomonadati</taxon>
        <taxon>Bacteroidota</taxon>
        <taxon>Flavobacteriia</taxon>
        <taxon>Flavobacteriales</taxon>
        <taxon>Weeksellaceae</taxon>
        <taxon>Chryseobacterium group</taxon>
        <taxon>Chryseobacterium</taxon>
    </lineage>
</organism>
<sequence>MLSTLVGGIFFLFLNTNTTNIFTNEHDTYTIGNGL</sequence>
<proteinExistence type="predicted"/>
<dbReference type="EMBL" id="FTNY01000001">
    <property type="protein sequence ID" value="SIS30400.1"/>
    <property type="molecule type" value="Genomic_DNA"/>
</dbReference>
<keyword evidence="2" id="KW-1185">Reference proteome</keyword>
<protein>
    <submittedName>
        <fullName evidence="1">Uncharacterized protein</fullName>
    </submittedName>
</protein>
<name>A0A1N7I064_9FLAO</name>
<accession>A0A1N7I064</accession>
<dbReference type="Proteomes" id="UP000186373">
    <property type="component" value="Unassembled WGS sequence"/>
</dbReference>
<evidence type="ECO:0000313" key="1">
    <source>
        <dbReference type="EMBL" id="SIS30400.1"/>
    </source>
</evidence>
<dbReference type="AlphaFoldDB" id="A0A1N7I064"/>
<reference evidence="2" key="1">
    <citation type="submission" date="2017-01" db="EMBL/GenBank/DDBJ databases">
        <authorList>
            <person name="Varghese N."/>
            <person name="Submissions S."/>
        </authorList>
    </citation>
    <scope>NUCLEOTIDE SEQUENCE [LARGE SCALE GENOMIC DNA]</scope>
    <source>
        <strain evidence="2">DSM 17126</strain>
    </source>
</reference>
<gene>
    <name evidence="1" type="ORF">SAMN05421639_101891</name>
</gene>
<evidence type="ECO:0000313" key="2">
    <source>
        <dbReference type="Proteomes" id="UP000186373"/>
    </source>
</evidence>